<accession>A0A2Y9E2G8</accession>
<feature type="signal peptide" evidence="13">
    <location>
        <begin position="1"/>
        <end position="22"/>
    </location>
</feature>
<dbReference type="InterPro" id="IPR044913">
    <property type="entry name" value="P_trefoil_dom_sf"/>
</dbReference>
<protein>
    <recommendedName>
        <fullName evidence="10">Trefoil factor 3</fullName>
    </recommendedName>
    <alternativeName>
        <fullName evidence="11">Intestinal trefoil factor</fullName>
    </alternativeName>
</protein>
<keyword evidence="6 13" id="KW-0732">Signal</keyword>
<organism evidence="15 16">
    <name type="scientific">Trichechus manatus latirostris</name>
    <name type="common">Florida manatee</name>
    <dbReference type="NCBI Taxonomy" id="127582"/>
    <lineage>
        <taxon>Eukaryota</taxon>
        <taxon>Metazoa</taxon>
        <taxon>Chordata</taxon>
        <taxon>Craniata</taxon>
        <taxon>Vertebrata</taxon>
        <taxon>Euteleostomi</taxon>
        <taxon>Mammalia</taxon>
        <taxon>Eutheria</taxon>
        <taxon>Afrotheria</taxon>
        <taxon>Sirenia</taxon>
        <taxon>Trichechidae</taxon>
        <taxon>Trichechus</taxon>
    </lineage>
</organism>
<feature type="disulfide bond" evidence="12">
    <location>
        <begin position="42"/>
        <end position="57"/>
    </location>
</feature>
<dbReference type="OrthoDB" id="10051464at2759"/>
<dbReference type="PROSITE" id="PS51448">
    <property type="entry name" value="P_TREFOIL_2"/>
    <property type="match status" value="1"/>
</dbReference>
<evidence type="ECO:0000313" key="16">
    <source>
        <dbReference type="RefSeq" id="XP_004384928.1"/>
    </source>
</evidence>
<evidence type="ECO:0000256" key="11">
    <source>
        <dbReference type="ARBA" id="ARBA00041357"/>
    </source>
</evidence>
<keyword evidence="4" id="KW-0964">Secreted</keyword>
<dbReference type="Proteomes" id="UP000248480">
    <property type="component" value="Unplaced"/>
</dbReference>
<dbReference type="PANTHER" id="PTHR13826">
    <property type="entry name" value="INTESTINAL TREFOIL FACTOR-RELATED"/>
    <property type="match status" value="1"/>
</dbReference>
<name>A0A2Y9E2G8_TRIMA</name>
<evidence type="ECO:0000256" key="9">
    <source>
        <dbReference type="ARBA" id="ARBA00037501"/>
    </source>
</evidence>
<dbReference type="InterPro" id="IPR000519">
    <property type="entry name" value="P_trefoil_dom"/>
</dbReference>
<evidence type="ECO:0000256" key="7">
    <source>
        <dbReference type="ARBA" id="ARBA00023157"/>
    </source>
</evidence>
<evidence type="ECO:0000256" key="2">
    <source>
        <dbReference type="ARBA" id="ARBA00004498"/>
    </source>
</evidence>
<evidence type="ECO:0000256" key="8">
    <source>
        <dbReference type="ARBA" id="ARBA00025943"/>
    </source>
</evidence>
<dbReference type="PANTHER" id="PTHR13826:SF16">
    <property type="entry name" value="TREFOIL FACTOR 3"/>
    <property type="match status" value="1"/>
</dbReference>
<keyword evidence="15" id="KW-1185">Reference proteome</keyword>
<dbReference type="FunCoup" id="A0A2Y9E2G8">
    <property type="interactions" value="215"/>
</dbReference>
<evidence type="ECO:0000256" key="4">
    <source>
        <dbReference type="ARBA" id="ARBA00022525"/>
    </source>
</evidence>
<dbReference type="GO" id="GO:0005737">
    <property type="term" value="C:cytoplasm"/>
    <property type="evidence" value="ECO:0007669"/>
    <property type="project" value="UniProtKB-SubCell"/>
</dbReference>
<feature type="domain" description="P-type" evidence="14">
    <location>
        <begin position="30"/>
        <end position="73"/>
    </location>
</feature>
<comment type="subcellular location">
    <subcellularLocation>
        <location evidence="1">Cytoplasm</location>
    </subcellularLocation>
    <subcellularLocation>
        <location evidence="2">Secreted</location>
        <location evidence="2">Extracellular space</location>
        <location evidence="2">Extracellular matrix</location>
    </subcellularLocation>
</comment>
<dbReference type="CDD" id="cd00111">
    <property type="entry name" value="Trefoil"/>
    <property type="match status" value="1"/>
</dbReference>
<keyword evidence="5" id="KW-0272">Extracellular matrix</keyword>
<dbReference type="FunFam" id="4.10.110.10:FF:000001">
    <property type="entry name" value="Trefoil factor 3"/>
    <property type="match status" value="1"/>
</dbReference>
<reference evidence="16" key="1">
    <citation type="submission" date="2025-08" db="UniProtKB">
        <authorList>
            <consortium name="RefSeq"/>
        </authorList>
    </citation>
    <scope>IDENTIFICATION</scope>
</reference>
<comment type="subunit">
    <text evidence="8">Monomer. Homodimer; disulfide-linked.</text>
</comment>
<dbReference type="SMART" id="SM00018">
    <property type="entry name" value="PD"/>
    <property type="match status" value="1"/>
</dbReference>
<evidence type="ECO:0000256" key="5">
    <source>
        <dbReference type="ARBA" id="ARBA00022530"/>
    </source>
</evidence>
<dbReference type="RefSeq" id="XP_004384928.1">
    <property type="nucleotide sequence ID" value="XM_004384871.1"/>
</dbReference>
<evidence type="ECO:0000256" key="12">
    <source>
        <dbReference type="PROSITE-ProRule" id="PRU00779"/>
    </source>
</evidence>
<feature type="disulfide bond" evidence="12">
    <location>
        <begin position="52"/>
        <end position="69"/>
    </location>
</feature>
<dbReference type="InParanoid" id="A0A2Y9E2G8"/>
<dbReference type="PRINTS" id="PR00680">
    <property type="entry name" value="PTREFOIL"/>
</dbReference>
<dbReference type="InterPro" id="IPR017994">
    <property type="entry name" value="P_trefoil_chordata"/>
</dbReference>
<evidence type="ECO:0000256" key="1">
    <source>
        <dbReference type="ARBA" id="ARBA00004496"/>
    </source>
</evidence>
<comment type="function">
    <text evidence="9">Involved in the maintenance and repair of the intestinal mucosa. Promotes the mobility of epithelial cells in healing processes (motogen).</text>
</comment>
<feature type="disulfide bond" evidence="12">
    <location>
        <begin position="32"/>
        <end position="58"/>
    </location>
</feature>
<keyword evidence="7 12" id="KW-1015">Disulfide bond</keyword>
<keyword evidence="3" id="KW-0963">Cytoplasm</keyword>
<evidence type="ECO:0000259" key="14">
    <source>
        <dbReference type="PROSITE" id="PS51448"/>
    </source>
</evidence>
<dbReference type="InterPro" id="IPR017957">
    <property type="entry name" value="P_trefoil_CS"/>
</dbReference>
<evidence type="ECO:0000256" key="3">
    <source>
        <dbReference type="ARBA" id="ARBA00022490"/>
    </source>
</evidence>
<sequence length="134" mass="14991">MEARALWLLALFLALGFSRSAGQYVGLSRNQCAVSAKDRVDCGYPQVTEQQCNNRGCCFDSSIPGVPWCFKPLQETGSEQVLLPPALVTKAPSLPQGLFSLPSKWREKFQMGLWDKERNAHFEAVPPRSMLTRM</sequence>
<evidence type="ECO:0000256" key="10">
    <source>
        <dbReference type="ARBA" id="ARBA00039614"/>
    </source>
</evidence>
<dbReference type="GeneID" id="101348892"/>
<dbReference type="AlphaFoldDB" id="A0A2Y9E2G8"/>
<evidence type="ECO:0000313" key="15">
    <source>
        <dbReference type="Proteomes" id="UP000248480"/>
    </source>
</evidence>
<proteinExistence type="predicted"/>
<dbReference type="Pfam" id="PF00088">
    <property type="entry name" value="Trefoil"/>
    <property type="match status" value="1"/>
</dbReference>
<dbReference type="KEGG" id="tmu:101348892"/>
<evidence type="ECO:0000256" key="13">
    <source>
        <dbReference type="SAM" id="SignalP"/>
    </source>
</evidence>
<dbReference type="SUPFAM" id="SSF57492">
    <property type="entry name" value="Trefoil"/>
    <property type="match status" value="1"/>
</dbReference>
<dbReference type="STRING" id="127582.A0A2Y9E2G8"/>
<gene>
    <name evidence="16" type="primary">LOC101348892</name>
</gene>
<feature type="chain" id="PRO_5016115628" description="Trefoil factor 3" evidence="13">
    <location>
        <begin position="23"/>
        <end position="134"/>
    </location>
</feature>
<dbReference type="Gene3D" id="4.10.110.10">
    <property type="entry name" value="Spasmolytic Protein, domain 1"/>
    <property type="match status" value="1"/>
</dbReference>
<dbReference type="GO" id="GO:0030277">
    <property type="term" value="P:maintenance of gastrointestinal epithelium"/>
    <property type="evidence" value="ECO:0007669"/>
    <property type="project" value="TreeGrafter"/>
</dbReference>
<dbReference type="PROSITE" id="PS00025">
    <property type="entry name" value="P_TREFOIL_1"/>
    <property type="match status" value="1"/>
</dbReference>
<dbReference type="GO" id="GO:0005615">
    <property type="term" value="C:extracellular space"/>
    <property type="evidence" value="ECO:0007669"/>
    <property type="project" value="TreeGrafter"/>
</dbReference>
<evidence type="ECO:0000256" key="6">
    <source>
        <dbReference type="ARBA" id="ARBA00022729"/>
    </source>
</evidence>